<keyword evidence="3" id="KW-1185">Reference proteome</keyword>
<dbReference type="AlphaFoldDB" id="A0A9K3PCS3"/>
<feature type="compositionally biased region" description="Basic and acidic residues" evidence="1">
    <location>
        <begin position="319"/>
        <end position="328"/>
    </location>
</feature>
<organism evidence="2 3">
    <name type="scientific">Nitzschia inconspicua</name>
    <dbReference type="NCBI Taxonomy" id="303405"/>
    <lineage>
        <taxon>Eukaryota</taxon>
        <taxon>Sar</taxon>
        <taxon>Stramenopiles</taxon>
        <taxon>Ochrophyta</taxon>
        <taxon>Bacillariophyta</taxon>
        <taxon>Bacillariophyceae</taxon>
        <taxon>Bacillariophycidae</taxon>
        <taxon>Bacillariales</taxon>
        <taxon>Bacillariaceae</taxon>
        <taxon>Nitzschia</taxon>
    </lineage>
</organism>
<accession>A0A9K3PCS3</accession>
<evidence type="ECO:0000313" key="2">
    <source>
        <dbReference type="EMBL" id="KAG7341906.1"/>
    </source>
</evidence>
<evidence type="ECO:0000256" key="1">
    <source>
        <dbReference type="SAM" id="MobiDB-lite"/>
    </source>
</evidence>
<reference evidence="2" key="1">
    <citation type="journal article" date="2021" name="Sci. Rep.">
        <title>Diploid genomic architecture of Nitzschia inconspicua, an elite biomass production diatom.</title>
        <authorList>
            <person name="Oliver A."/>
            <person name="Podell S."/>
            <person name="Pinowska A."/>
            <person name="Traller J.C."/>
            <person name="Smith S.R."/>
            <person name="McClure R."/>
            <person name="Beliaev A."/>
            <person name="Bohutskyi P."/>
            <person name="Hill E.A."/>
            <person name="Rabines A."/>
            <person name="Zheng H."/>
            <person name="Allen L.Z."/>
            <person name="Kuo A."/>
            <person name="Grigoriev I.V."/>
            <person name="Allen A.E."/>
            <person name="Hazlebeck D."/>
            <person name="Allen E.E."/>
        </authorList>
    </citation>
    <scope>NUCLEOTIDE SEQUENCE</scope>
    <source>
        <strain evidence="2">Hildebrandi</strain>
    </source>
</reference>
<name>A0A9K3PCS3_9STRA</name>
<feature type="compositionally biased region" description="Low complexity" evidence="1">
    <location>
        <begin position="54"/>
        <end position="64"/>
    </location>
</feature>
<protein>
    <submittedName>
        <fullName evidence="2">Uncharacterized protein</fullName>
    </submittedName>
</protein>
<sequence length="1202" mass="130893">MEKRNESAPQPVSTLEIKSSSSQSFVSPVGKGGPGIKNTNDGYSPAATTVAETPSPSSGSNNGSMALPSPFSPNIQVTKLDVSPEQLHEQPRETCKSTNPFDDSDDEEEVYTISEQEAKSPSPAKPFDEAVDDSNGNFEDVWASAEVDEDRMYLFSKMMMTELPEQSKKPPPKEQSKKIPLPFVCPDGPTSSSINKHSNSMDILASMQEKSELRSFAESPYSLNTPCTLEDNDRAIDSMAESSNLIVLTPTTPDEMNTTGAYSMKPHTLFHWGELEDANKENIPPHFSRKYRDDDSAKTPEDEPGKLVPTNHIPKKKVKESLSPKSDDDMPWDCVDEYAAYYEGEIRQLKKMELQQLRDLEEGMDNPSRRSVLRDVFKKEPKTFKTSKQVEAQERMKSIRKLSSIHPPEIIEFEIKKNRSNDSSKDVFEDEPLASLSLAAGDTGYEGLDRALVDPPRFPIRCSPQKSVKKDLFSARRASRRWVLKACLCVSLGILIASAVIVALYTTGNLSTNETVPVNWEGETGGHLFPVDDEETAAPQYTPESNLFEGDEIIACTNAEVITKMDQPHFGSTWKSFWDSRINTCGDQMSTGYSIWYTYTPEISSLVEASTCNNADFDTQITVLSGNCGELNCISFNDEGCGSQSKVVWYAEADTTYYLMISGYREASGTFGLTLTQTVHNDDCFDAIGPIVPGSVVAGTTAGAQNLALPPKCGDVDMTAPGVWYEVANVTGFYRAEVLKGYTDFSGQVSVYRSMDDLDLGCGALLCTAFSTNGNVTWLAEGKETYYVFVNGFNGTMGDFDLFFGLNIPSTCKQAKRLDANTIGYLASTEAANPQNVESCGYTGYHTAPGLWFSVEGTGAVLEVSTCGSLQTLDTQISVFGEGCDSLRCIGGTGQDYPCGDNGSVSWKTQEGEVYHIFVSGRSSRVGDFVLDIKEKQQENGYSCPTSLALELGSGSYQSSTINSPSSAVNLCGLSGAVRGAWHELLGTGTTVKISVCNDDTDFDARVSLYHGSCNDLTCVAHTQSRCGENDEILVTTHAGQLYYIFVHGPDSFSIGNYRLDIDESIINDSCHAASPLELSPGRYFGSTRSARLSVSAECGASNTDSVALWYRMLGTGGTATISTCSEITDFTSDVTVFSGSCGSLSCVRDTGTKCGNQTSLSFQTIEDEVYYVRVGGNTTLDRGNFIMDVTDMTPFFGSGRL</sequence>
<dbReference type="EMBL" id="JAGRRH010000025">
    <property type="protein sequence ID" value="KAG7341906.1"/>
    <property type="molecule type" value="Genomic_DNA"/>
</dbReference>
<dbReference type="Proteomes" id="UP000693970">
    <property type="component" value="Unassembled WGS sequence"/>
</dbReference>
<feature type="region of interest" description="Disordered" evidence="1">
    <location>
        <begin position="1"/>
        <end position="136"/>
    </location>
</feature>
<feature type="compositionally biased region" description="Basic and acidic residues" evidence="1">
    <location>
        <begin position="86"/>
        <end position="95"/>
    </location>
</feature>
<comment type="caution">
    <text evidence="2">The sequence shown here is derived from an EMBL/GenBank/DDBJ whole genome shotgun (WGS) entry which is preliminary data.</text>
</comment>
<feature type="region of interest" description="Disordered" evidence="1">
    <location>
        <begin position="281"/>
        <end position="328"/>
    </location>
</feature>
<dbReference type="OrthoDB" id="49494at2759"/>
<gene>
    <name evidence="2" type="ORF">IV203_006998</name>
</gene>
<proteinExistence type="predicted"/>
<feature type="compositionally biased region" description="Polar residues" evidence="1">
    <location>
        <begin position="37"/>
        <end position="52"/>
    </location>
</feature>
<reference evidence="2" key="2">
    <citation type="submission" date="2021-04" db="EMBL/GenBank/DDBJ databases">
        <authorList>
            <person name="Podell S."/>
        </authorList>
    </citation>
    <scope>NUCLEOTIDE SEQUENCE</scope>
    <source>
        <strain evidence="2">Hildebrandi</strain>
    </source>
</reference>
<feature type="compositionally biased region" description="Polar residues" evidence="1">
    <location>
        <begin position="7"/>
        <end position="18"/>
    </location>
</feature>
<evidence type="ECO:0000313" key="3">
    <source>
        <dbReference type="Proteomes" id="UP000693970"/>
    </source>
</evidence>
<feature type="compositionally biased region" description="Basic and acidic residues" evidence="1">
    <location>
        <begin position="290"/>
        <end position="305"/>
    </location>
</feature>